<evidence type="ECO:0000313" key="2">
    <source>
        <dbReference type="EMBL" id="GAG93794.1"/>
    </source>
</evidence>
<evidence type="ECO:0000256" key="1">
    <source>
        <dbReference type="SAM" id="Phobius"/>
    </source>
</evidence>
<name>X1BCV3_9ZZZZ</name>
<reference evidence="2" key="1">
    <citation type="journal article" date="2014" name="Front. Microbiol.">
        <title>High frequency of phylogenetically diverse reductive dehalogenase-homologous genes in deep subseafloor sedimentary metagenomes.</title>
        <authorList>
            <person name="Kawai M."/>
            <person name="Futagami T."/>
            <person name="Toyoda A."/>
            <person name="Takaki Y."/>
            <person name="Nishi S."/>
            <person name="Hori S."/>
            <person name="Arai W."/>
            <person name="Tsubouchi T."/>
            <person name="Morono Y."/>
            <person name="Uchiyama I."/>
            <person name="Ito T."/>
            <person name="Fujiyama A."/>
            <person name="Inagaki F."/>
            <person name="Takami H."/>
        </authorList>
    </citation>
    <scope>NUCLEOTIDE SEQUENCE</scope>
    <source>
        <strain evidence="2">Expedition CK06-06</strain>
    </source>
</reference>
<protein>
    <submittedName>
        <fullName evidence="2">Uncharacterized protein</fullName>
    </submittedName>
</protein>
<keyword evidence="1" id="KW-0472">Membrane</keyword>
<keyword evidence="1" id="KW-1133">Transmembrane helix</keyword>
<accession>X1BCV3</accession>
<dbReference type="AlphaFoldDB" id="X1BCV3"/>
<feature type="transmembrane region" description="Helical" evidence="1">
    <location>
        <begin position="27"/>
        <end position="44"/>
    </location>
</feature>
<comment type="caution">
    <text evidence="2">The sequence shown here is derived from an EMBL/GenBank/DDBJ whole genome shotgun (WGS) entry which is preliminary data.</text>
</comment>
<gene>
    <name evidence="2" type="ORF">S01H4_46781</name>
</gene>
<keyword evidence="1" id="KW-0812">Transmembrane</keyword>
<dbReference type="EMBL" id="BART01026180">
    <property type="protein sequence ID" value="GAG93794.1"/>
    <property type="molecule type" value="Genomic_DNA"/>
</dbReference>
<sequence>MKELILRILIVVAVVSGYIITKDMFYFWFMSLLLFINTIGFWASEKKASLLKDLLKLTESKLIKKEK</sequence>
<proteinExistence type="predicted"/>
<organism evidence="2">
    <name type="scientific">marine sediment metagenome</name>
    <dbReference type="NCBI Taxonomy" id="412755"/>
    <lineage>
        <taxon>unclassified sequences</taxon>
        <taxon>metagenomes</taxon>
        <taxon>ecological metagenomes</taxon>
    </lineage>
</organism>